<evidence type="ECO:0000256" key="5">
    <source>
        <dbReference type="PROSITE-ProRule" id="PRU00076"/>
    </source>
</evidence>
<evidence type="ECO:0000259" key="7">
    <source>
        <dbReference type="PROSITE" id="PS50948"/>
    </source>
</evidence>
<dbReference type="SMART" id="SM00473">
    <property type="entry name" value="PAN_AP"/>
    <property type="match status" value="3"/>
</dbReference>
<proteinExistence type="predicted"/>
<dbReference type="InterPro" id="IPR003609">
    <property type="entry name" value="Pan_app"/>
</dbReference>
<dbReference type="InterPro" id="IPR000742">
    <property type="entry name" value="EGF"/>
</dbReference>
<dbReference type="Pfam" id="PF00147">
    <property type="entry name" value="Fibrinogen_C"/>
    <property type="match status" value="1"/>
</dbReference>
<dbReference type="InterPro" id="IPR002181">
    <property type="entry name" value="Fibrinogen_a/b/g_C_dom"/>
</dbReference>
<protein>
    <recommendedName>
        <fullName evidence="10">EGF-like domain-containing protein</fullName>
    </recommendedName>
</protein>
<dbReference type="SUPFAM" id="SSF56496">
    <property type="entry name" value="Fibrinogen C-terminal domain-like"/>
    <property type="match status" value="3"/>
</dbReference>
<evidence type="ECO:0000256" key="3">
    <source>
        <dbReference type="ARBA" id="ARBA00022837"/>
    </source>
</evidence>
<dbReference type="Gene3D" id="3.90.215.10">
    <property type="entry name" value="Gamma Fibrinogen, chain A, domain 1"/>
    <property type="match status" value="3"/>
</dbReference>
<keyword evidence="4 5" id="KW-1015">Disulfide bond</keyword>
<feature type="disulfide bond" evidence="5">
    <location>
        <begin position="594"/>
        <end position="603"/>
    </location>
</feature>
<keyword evidence="3" id="KW-0106">Calcium</keyword>
<feature type="domain" description="EGF-like" evidence="6">
    <location>
        <begin position="147"/>
        <end position="183"/>
    </location>
</feature>
<feature type="domain" description="EGF-like" evidence="6">
    <location>
        <begin position="568"/>
        <end position="604"/>
    </location>
</feature>
<evidence type="ECO:0000256" key="2">
    <source>
        <dbReference type="ARBA" id="ARBA00022734"/>
    </source>
</evidence>
<evidence type="ECO:0000313" key="8">
    <source>
        <dbReference type="EMBL" id="RMX54846.1"/>
    </source>
</evidence>
<keyword evidence="1" id="KW-0479">Metal-binding</keyword>
<dbReference type="EMBL" id="RCHS01001178">
    <property type="protein sequence ID" value="RMX54846.1"/>
    <property type="molecule type" value="Genomic_DNA"/>
</dbReference>
<feature type="domain" description="Apple" evidence="7">
    <location>
        <begin position="42"/>
        <end position="126"/>
    </location>
</feature>
<evidence type="ECO:0000313" key="9">
    <source>
        <dbReference type="Proteomes" id="UP000275408"/>
    </source>
</evidence>
<feature type="domain" description="EGF-like" evidence="6">
    <location>
        <begin position="960"/>
        <end position="1000"/>
    </location>
</feature>
<dbReference type="OrthoDB" id="5945554at2759"/>
<dbReference type="CDD" id="cd00054">
    <property type="entry name" value="EGF_CA"/>
    <property type="match status" value="3"/>
</dbReference>
<dbReference type="SMART" id="SM00181">
    <property type="entry name" value="EGF"/>
    <property type="match status" value="3"/>
</dbReference>
<evidence type="ECO:0008006" key="10">
    <source>
        <dbReference type="Google" id="ProtNLM"/>
    </source>
</evidence>
<dbReference type="PROSITE" id="PS50948">
    <property type="entry name" value="PAN"/>
    <property type="match status" value="3"/>
</dbReference>
<dbReference type="PANTHER" id="PTHR16146:SF46">
    <property type="entry name" value="INTELECTIN-1A-RELATED"/>
    <property type="match status" value="1"/>
</dbReference>
<dbReference type="GO" id="GO:0005615">
    <property type="term" value="C:extracellular space"/>
    <property type="evidence" value="ECO:0007669"/>
    <property type="project" value="TreeGrafter"/>
</dbReference>
<dbReference type="PROSITE" id="PS01186">
    <property type="entry name" value="EGF_2"/>
    <property type="match status" value="1"/>
</dbReference>
<feature type="disulfide bond" evidence="5">
    <location>
        <begin position="990"/>
        <end position="999"/>
    </location>
</feature>
<comment type="caution">
    <text evidence="5">Lacks conserved residue(s) required for the propagation of feature annotation.</text>
</comment>
<evidence type="ECO:0000259" key="6">
    <source>
        <dbReference type="PROSITE" id="PS50026"/>
    </source>
</evidence>
<dbReference type="PROSITE" id="PS00022">
    <property type="entry name" value="EGF_1"/>
    <property type="match status" value="3"/>
</dbReference>
<keyword evidence="5" id="KW-0245">EGF-like domain</keyword>
<feature type="disulfide bond" evidence="5">
    <location>
        <begin position="173"/>
        <end position="182"/>
    </location>
</feature>
<dbReference type="AlphaFoldDB" id="A0A3M6UMF9"/>
<accession>A0A3M6UMF9</accession>
<dbReference type="Gene3D" id="2.10.25.10">
    <property type="entry name" value="Laminin"/>
    <property type="match status" value="3"/>
</dbReference>
<evidence type="ECO:0000256" key="4">
    <source>
        <dbReference type="ARBA" id="ARBA00023157"/>
    </source>
</evidence>
<name>A0A3M6UMF9_POCDA</name>
<keyword evidence="2" id="KW-0430">Lectin</keyword>
<organism evidence="8 9">
    <name type="scientific">Pocillopora damicornis</name>
    <name type="common">Cauliflower coral</name>
    <name type="synonym">Millepora damicornis</name>
    <dbReference type="NCBI Taxonomy" id="46731"/>
    <lineage>
        <taxon>Eukaryota</taxon>
        <taxon>Metazoa</taxon>
        <taxon>Cnidaria</taxon>
        <taxon>Anthozoa</taxon>
        <taxon>Hexacorallia</taxon>
        <taxon>Scleractinia</taxon>
        <taxon>Astrocoeniina</taxon>
        <taxon>Pocilloporidae</taxon>
        <taxon>Pocillopora</taxon>
    </lineage>
</organism>
<dbReference type="GO" id="GO:0070492">
    <property type="term" value="F:oligosaccharide binding"/>
    <property type="evidence" value="ECO:0007669"/>
    <property type="project" value="TreeGrafter"/>
</dbReference>
<dbReference type="Proteomes" id="UP000275408">
    <property type="component" value="Unassembled WGS sequence"/>
</dbReference>
<sequence length="1138" mass="129953">MEYFLSKAVRCCSIDISLKVQHALTIFWTFTEAKSNCNTGFCQTYPFDVYGDAVQEKELVGHVFHNSVTSSPVQCYLLCKDDCRCLSFNYKEMNDAKYCELNDASHFTHDSFLKRSAGSRYYNMRRFFRQKRETSCVGDVTCTNGCCRSSPCLNGGTCTEICVPTSVRYNCSCPVAFSGKHCETQLKSCQDHKAAGSNSSGLYTVSVNNIQTFQVFCDFNSEPGFAWNLIESFSLSNKGQFQEDIVFYEDYPAISGDAPNWQAYLVKRPYLLWLRNHSTHWRATCRYNTDGIVYTDYLRASLKDFDIIRDVPTVIHVCRPYEYVNIRGNECVNCTARTWYKKGDYPLHIDSHYQYDCDFDGSRTDTAVYGEDNFGLYYNSSINPKFRCTSSENDTTQIWIGGKLLTTSFHVLMISRVPMAAAGTIRVSMKEAALRSVSPQVFGTTVPVLYLKGFCSTGKCEKISFDELQDAEHDKELVGHVFHNSVTLNPQQCYLWCINDCQCLSINYKVKNNTKYCELNEGSHFTNRNSLKNIQRSVYYVLRRKYSTKAPNHIVSCTDDVTCSNGCCRNNPCLNGGTCIELCEPTSVRFNCSCPVAFAGKYCEIQVERNQTNQDISAAGSNSSGLFTAKNDSNHTDTQQRRSCQDYKEAGSSSSGLFTVIDGNNKKFQVFCDFHSEPGFSWNLIESFSLSNKHLFQNHIVFYDDYQAISGDVPNWQAYLIERPSLLWLTGHSTHWRATCQYNIDGTVYTDYLRASLEDFDIIRDVPTVVETCRPYDYVNIRENKCVNCTARTWYFKGVWPLHIDSDLTGSCDFDGSDTDAAIAWEDNFGLYATINTKFRCTSIFQERGYCFTGKCEKISFVEQRDAGHDKELVDHVFHNSVTSNPQQCYLWCINDCRCLSINYKVKNDIKYCELNEGSHFTNKTSLKNIHGSVYYVLRREYSTKVPNYIVPCTDDATCTNGCSRNNLCLNGGTCTEICEPISVRYNCSCPVPFVGKQCEIQLRRSCQDYKATGSTASGLYTITDDRNQTFQVFCDFDSEPGFAWNLIESFNLSNKHLFQKNISFYDDYQAISGDTPNWQAYLIKRPYLLWLRDHSTHWRATCRYNTDGTVYTDYLRASLEDFDIIREVPTVSGVCRP</sequence>
<reference evidence="8 9" key="1">
    <citation type="journal article" date="2018" name="Sci. Rep.">
        <title>Comparative analysis of the Pocillopora damicornis genome highlights role of immune system in coral evolution.</title>
        <authorList>
            <person name="Cunning R."/>
            <person name="Bay R.A."/>
            <person name="Gillette P."/>
            <person name="Baker A.C."/>
            <person name="Traylor-Knowles N."/>
        </authorList>
    </citation>
    <scope>NUCLEOTIDE SEQUENCE [LARGE SCALE GENOMIC DNA]</scope>
    <source>
        <strain evidence="8">RSMAS</strain>
        <tissue evidence="8">Whole animal</tissue>
    </source>
</reference>
<dbReference type="InterPro" id="IPR014716">
    <property type="entry name" value="Fibrinogen_a/b/g_C_1"/>
</dbReference>
<keyword evidence="9" id="KW-1185">Reference proteome</keyword>
<dbReference type="InterPro" id="IPR036056">
    <property type="entry name" value="Fibrinogen-like_C"/>
</dbReference>
<feature type="domain" description="Apple" evidence="7">
    <location>
        <begin position="856"/>
        <end position="940"/>
    </location>
</feature>
<dbReference type="Pfam" id="PF00024">
    <property type="entry name" value="PAN_1"/>
    <property type="match status" value="1"/>
</dbReference>
<evidence type="ECO:0000256" key="1">
    <source>
        <dbReference type="ARBA" id="ARBA00022723"/>
    </source>
</evidence>
<gene>
    <name evidence="8" type="ORF">pdam_00011173</name>
</gene>
<dbReference type="PROSITE" id="PS50026">
    <property type="entry name" value="EGF_3"/>
    <property type="match status" value="3"/>
</dbReference>
<comment type="caution">
    <text evidence="8">The sequence shown here is derived from an EMBL/GenBank/DDBJ whole genome shotgun (WGS) entry which is preliminary data.</text>
</comment>
<dbReference type="PANTHER" id="PTHR16146">
    <property type="entry name" value="INTELECTIN"/>
    <property type="match status" value="1"/>
</dbReference>
<feature type="domain" description="Apple" evidence="7">
    <location>
        <begin position="460"/>
        <end position="544"/>
    </location>
</feature>
<dbReference type="GO" id="GO:0046872">
    <property type="term" value="F:metal ion binding"/>
    <property type="evidence" value="ECO:0007669"/>
    <property type="project" value="UniProtKB-KW"/>
</dbReference>
<dbReference type="SUPFAM" id="SSF57196">
    <property type="entry name" value="EGF/Laminin"/>
    <property type="match status" value="3"/>
</dbReference>
<dbReference type="Pfam" id="PF00008">
    <property type="entry name" value="EGF"/>
    <property type="match status" value="2"/>
</dbReference>